<keyword evidence="4" id="KW-0805">Transcription regulation</keyword>
<dbReference type="Pfam" id="PF00486">
    <property type="entry name" value="Trans_reg_C"/>
    <property type="match status" value="1"/>
</dbReference>
<keyword evidence="6" id="KW-0804">Transcription</keyword>
<dbReference type="STRING" id="29563.SAMN02983006_02758"/>
<dbReference type="SMART" id="SM00448">
    <property type="entry name" value="REC"/>
    <property type="match status" value="1"/>
</dbReference>
<dbReference type="Gene3D" id="3.40.50.2300">
    <property type="match status" value="1"/>
</dbReference>
<evidence type="ECO:0000313" key="13">
    <source>
        <dbReference type="Proteomes" id="UP000199006"/>
    </source>
</evidence>
<proteinExistence type="predicted"/>
<dbReference type="GO" id="GO:0032993">
    <property type="term" value="C:protein-DNA complex"/>
    <property type="evidence" value="ECO:0007669"/>
    <property type="project" value="TreeGrafter"/>
</dbReference>
<sequence>MRILVVEDEKDLSDVIKKGLEEEGFVVDTVSDGQQAVNFAWDNEYDIIILDLMLPVKNGMEALKEIREYGINTAILILTAKDMVEDKIKGLNNGADDYLTKPFAFGELVARVRALLRRGIEENNNQLMTGDLVIDTVNHKVSRGGIEIPLTVKEYAVLEYLTRNRGQVLSRTQIEEHVWDYRYGNTSNIVDVYIRYLRQKIDNDFEPKLIETVHGRGYRIKVIENET</sequence>
<evidence type="ECO:0000256" key="6">
    <source>
        <dbReference type="ARBA" id="ARBA00023163"/>
    </source>
</evidence>
<dbReference type="GO" id="GO:0005829">
    <property type="term" value="C:cytosol"/>
    <property type="evidence" value="ECO:0007669"/>
    <property type="project" value="TreeGrafter"/>
</dbReference>
<gene>
    <name evidence="12" type="ORF">SAMN02983006_02758</name>
</gene>
<dbReference type="PANTHER" id="PTHR48111">
    <property type="entry name" value="REGULATOR OF RPOS"/>
    <property type="match status" value="1"/>
</dbReference>
<organism evidence="12 13">
    <name type="scientific">Halanaerobium salsuginis</name>
    <dbReference type="NCBI Taxonomy" id="29563"/>
    <lineage>
        <taxon>Bacteria</taxon>
        <taxon>Bacillati</taxon>
        <taxon>Bacillota</taxon>
        <taxon>Clostridia</taxon>
        <taxon>Halanaerobiales</taxon>
        <taxon>Halanaerobiaceae</taxon>
        <taxon>Halanaerobium</taxon>
    </lineage>
</organism>
<dbReference type="AlphaFoldDB" id="A0A1I4MYI3"/>
<protein>
    <recommendedName>
        <fullName evidence="1">Stage 0 sporulation protein A homolog</fullName>
    </recommendedName>
</protein>
<accession>A0A1I4MYI3</accession>
<feature type="modified residue" description="4-aspartylphosphate" evidence="8">
    <location>
        <position position="51"/>
    </location>
</feature>
<dbReference type="RefSeq" id="WP_089862744.1">
    <property type="nucleotide sequence ID" value="NZ_FOTI01000063.1"/>
</dbReference>
<dbReference type="InterPro" id="IPR036388">
    <property type="entry name" value="WH-like_DNA-bd_sf"/>
</dbReference>
<dbReference type="FunFam" id="3.40.50.2300:FF:000002">
    <property type="entry name" value="DNA-binding response regulator PhoP"/>
    <property type="match status" value="1"/>
</dbReference>
<reference evidence="12 13" key="1">
    <citation type="submission" date="2016-10" db="EMBL/GenBank/DDBJ databases">
        <authorList>
            <person name="de Groot N.N."/>
        </authorList>
    </citation>
    <scope>NUCLEOTIDE SEQUENCE [LARGE SCALE GENOMIC DNA]</scope>
    <source>
        <strain evidence="12 13">ATCC 51327</strain>
    </source>
</reference>
<keyword evidence="5 9" id="KW-0238">DNA-binding</keyword>
<feature type="domain" description="Response regulatory" evidence="10">
    <location>
        <begin position="2"/>
        <end position="116"/>
    </location>
</feature>
<dbReference type="PROSITE" id="PS50110">
    <property type="entry name" value="RESPONSE_REGULATORY"/>
    <property type="match status" value="1"/>
</dbReference>
<dbReference type="CDD" id="cd00383">
    <property type="entry name" value="trans_reg_C"/>
    <property type="match status" value="1"/>
</dbReference>
<dbReference type="FunFam" id="1.10.10.10:FF:000005">
    <property type="entry name" value="Two-component system response regulator"/>
    <property type="match status" value="1"/>
</dbReference>
<dbReference type="Pfam" id="PF00072">
    <property type="entry name" value="Response_reg"/>
    <property type="match status" value="1"/>
</dbReference>
<keyword evidence="2 8" id="KW-0597">Phosphoprotein</keyword>
<evidence type="ECO:0000256" key="4">
    <source>
        <dbReference type="ARBA" id="ARBA00023015"/>
    </source>
</evidence>
<dbReference type="InterPro" id="IPR001867">
    <property type="entry name" value="OmpR/PhoB-type_DNA-bd"/>
</dbReference>
<name>A0A1I4MYI3_9FIRM</name>
<dbReference type="InterPro" id="IPR039420">
    <property type="entry name" value="WalR-like"/>
</dbReference>
<evidence type="ECO:0000256" key="1">
    <source>
        <dbReference type="ARBA" id="ARBA00018672"/>
    </source>
</evidence>
<dbReference type="SUPFAM" id="SSF52172">
    <property type="entry name" value="CheY-like"/>
    <property type="match status" value="1"/>
</dbReference>
<evidence type="ECO:0000259" key="11">
    <source>
        <dbReference type="PROSITE" id="PS51755"/>
    </source>
</evidence>
<dbReference type="InterPro" id="IPR011006">
    <property type="entry name" value="CheY-like_superfamily"/>
</dbReference>
<evidence type="ECO:0000256" key="5">
    <source>
        <dbReference type="ARBA" id="ARBA00023125"/>
    </source>
</evidence>
<keyword evidence="13" id="KW-1185">Reference proteome</keyword>
<dbReference type="Gene3D" id="1.10.10.10">
    <property type="entry name" value="Winged helix-like DNA-binding domain superfamily/Winged helix DNA-binding domain"/>
    <property type="match status" value="1"/>
</dbReference>
<evidence type="ECO:0000259" key="10">
    <source>
        <dbReference type="PROSITE" id="PS50110"/>
    </source>
</evidence>
<evidence type="ECO:0000256" key="9">
    <source>
        <dbReference type="PROSITE-ProRule" id="PRU01091"/>
    </source>
</evidence>
<evidence type="ECO:0000256" key="8">
    <source>
        <dbReference type="PROSITE-ProRule" id="PRU00169"/>
    </source>
</evidence>
<feature type="domain" description="OmpR/PhoB-type" evidence="11">
    <location>
        <begin position="124"/>
        <end position="222"/>
    </location>
</feature>
<dbReference type="EMBL" id="FOTI01000063">
    <property type="protein sequence ID" value="SFM08349.1"/>
    <property type="molecule type" value="Genomic_DNA"/>
</dbReference>
<feature type="DNA-binding region" description="OmpR/PhoB-type" evidence="9">
    <location>
        <begin position="124"/>
        <end position="222"/>
    </location>
</feature>
<dbReference type="SMART" id="SM00862">
    <property type="entry name" value="Trans_reg_C"/>
    <property type="match status" value="1"/>
</dbReference>
<dbReference type="Gene3D" id="6.10.250.690">
    <property type="match status" value="1"/>
</dbReference>
<evidence type="ECO:0000256" key="3">
    <source>
        <dbReference type="ARBA" id="ARBA00023012"/>
    </source>
</evidence>
<evidence type="ECO:0000313" key="12">
    <source>
        <dbReference type="EMBL" id="SFM08349.1"/>
    </source>
</evidence>
<dbReference type="GO" id="GO:0000156">
    <property type="term" value="F:phosphorelay response regulator activity"/>
    <property type="evidence" value="ECO:0007669"/>
    <property type="project" value="TreeGrafter"/>
</dbReference>
<dbReference type="GO" id="GO:0006355">
    <property type="term" value="P:regulation of DNA-templated transcription"/>
    <property type="evidence" value="ECO:0007669"/>
    <property type="project" value="InterPro"/>
</dbReference>
<dbReference type="InterPro" id="IPR001789">
    <property type="entry name" value="Sig_transdc_resp-reg_receiver"/>
</dbReference>
<keyword evidence="3" id="KW-0902">Two-component regulatory system</keyword>
<dbReference type="Proteomes" id="UP000199006">
    <property type="component" value="Unassembled WGS sequence"/>
</dbReference>
<dbReference type="PANTHER" id="PTHR48111:SF22">
    <property type="entry name" value="REGULATOR OF RPOS"/>
    <property type="match status" value="1"/>
</dbReference>
<comment type="function">
    <text evidence="7">May play the central regulatory role in sporulation. It may be an element of the effector pathway responsible for the activation of sporulation genes in response to nutritional stress. Spo0A may act in concert with spo0H (a sigma factor) to control the expression of some genes that are critical to the sporulation process.</text>
</comment>
<dbReference type="GO" id="GO:0000976">
    <property type="term" value="F:transcription cis-regulatory region binding"/>
    <property type="evidence" value="ECO:0007669"/>
    <property type="project" value="TreeGrafter"/>
</dbReference>
<evidence type="ECO:0000256" key="7">
    <source>
        <dbReference type="ARBA" id="ARBA00024867"/>
    </source>
</evidence>
<dbReference type="OrthoDB" id="152576at2"/>
<dbReference type="PROSITE" id="PS51755">
    <property type="entry name" value="OMPR_PHOB"/>
    <property type="match status" value="1"/>
</dbReference>
<evidence type="ECO:0000256" key="2">
    <source>
        <dbReference type="ARBA" id="ARBA00022553"/>
    </source>
</evidence>